<evidence type="ECO:0000256" key="2">
    <source>
        <dbReference type="SAM" id="SignalP"/>
    </source>
</evidence>
<reference evidence="4" key="1">
    <citation type="journal article" date="2018" name="Nat. Microbiol.">
        <title>Leveraging single-cell genomics to expand the fungal tree of life.</title>
        <authorList>
            <person name="Ahrendt S.R."/>
            <person name="Quandt C.A."/>
            <person name="Ciobanu D."/>
            <person name="Clum A."/>
            <person name="Salamov A."/>
            <person name="Andreopoulos B."/>
            <person name="Cheng J.F."/>
            <person name="Woyke T."/>
            <person name="Pelin A."/>
            <person name="Henrissat B."/>
            <person name="Reynolds N.K."/>
            <person name="Benny G.L."/>
            <person name="Smith M.E."/>
            <person name="James T.Y."/>
            <person name="Grigoriev I.V."/>
        </authorList>
    </citation>
    <scope>NUCLEOTIDE SEQUENCE [LARGE SCALE GENOMIC DNA]</scope>
    <source>
        <strain evidence="4">RSA 468</strain>
    </source>
</reference>
<organism evidence="3 4">
    <name type="scientific">Dimargaris cristalligena</name>
    <dbReference type="NCBI Taxonomy" id="215637"/>
    <lineage>
        <taxon>Eukaryota</taxon>
        <taxon>Fungi</taxon>
        <taxon>Fungi incertae sedis</taxon>
        <taxon>Zoopagomycota</taxon>
        <taxon>Kickxellomycotina</taxon>
        <taxon>Dimargaritomycetes</taxon>
        <taxon>Dimargaritales</taxon>
        <taxon>Dimargaritaceae</taxon>
        <taxon>Dimargaris</taxon>
    </lineage>
</organism>
<evidence type="ECO:0000256" key="1">
    <source>
        <dbReference type="SAM" id="MobiDB-lite"/>
    </source>
</evidence>
<dbReference type="EMBL" id="ML002640">
    <property type="protein sequence ID" value="RKP36521.1"/>
    <property type="molecule type" value="Genomic_DNA"/>
</dbReference>
<evidence type="ECO:0000313" key="4">
    <source>
        <dbReference type="Proteomes" id="UP000268162"/>
    </source>
</evidence>
<proteinExistence type="predicted"/>
<accession>A0A4P9ZUG4</accession>
<gene>
    <name evidence="3" type="ORF">BJ085DRAFT_32336</name>
</gene>
<feature type="chain" id="PRO_5020958562" evidence="2">
    <location>
        <begin position="26"/>
        <end position="404"/>
    </location>
</feature>
<evidence type="ECO:0000313" key="3">
    <source>
        <dbReference type="EMBL" id="RKP36521.1"/>
    </source>
</evidence>
<keyword evidence="2" id="KW-0732">Signal</keyword>
<feature type="region of interest" description="Disordered" evidence="1">
    <location>
        <begin position="106"/>
        <end position="139"/>
    </location>
</feature>
<dbReference type="AlphaFoldDB" id="A0A4P9ZUG4"/>
<feature type="region of interest" description="Disordered" evidence="1">
    <location>
        <begin position="193"/>
        <end position="221"/>
    </location>
</feature>
<protein>
    <submittedName>
        <fullName evidence="3">Uncharacterized protein</fullName>
    </submittedName>
</protein>
<feature type="signal peptide" evidence="2">
    <location>
        <begin position="1"/>
        <end position="25"/>
    </location>
</feature>
<name>A0A4P9ZUG4_9FUNG</name>
<dbReference type="Proteomes" id="UP000268162">
    <property type="component" value="Unassembled WGS sequence"/>
</dbReference>
<keyword evidence="4" id="KW-1185">Reference proteome</keyword>
<sequence>MSVAKLSGGVIAVTCLLSLAGSIAATGQHSTNQAQASTEQKLYQIGDYIPEKGIISWAQSPGDLHKPPLVDQTSDQVYPYTKVGQAPHPPPFTTHQAWDFMTSTGYNQQVNEPGTTHGGEGGSVTTSQDPPAGLENIPHSIYGTFSGHWDTEFSSQYYPTNPGVSTGFGESDFTYPYNGLGTVDDRASEQLHPITSSGGPNLYQKNNKNHPGTSGWTPYVHPTTPKPVDSLVKGDIIDICTEKSEVAFSRGYPDYARGNTGKKILKILRKFMGFQSLFGLKNSSQPKINIEKLSRFIKQNLSKTVSPSLIYAIEWNAELRTIVPYFFTVRLSTMPIFGTPDEMEKAFEEAIETLMSEKSLLISILLVLQYRSSNASALVPIAHYQTTTSMVYLLNMGAFSIQQL</sequence>
<feature type="compositionally biased region" description="Polar residues" evidence="1">
    <location>
        <begin position="193"/>
        <end position="216"/>
    </location>
</feature>